<keyword evidence="2" id="KW-0732">Signal</keyword>
<feature type="signal peptide" evidence="2">
    <location>
        <begin position="1"/>
        <end position="26"/>
    </location>
</feature>
<protein>
    <recommendedName>
        <fullName evidence="5">Transglycosylase SLT domain-containing protein</fullName>
    </recommendedName>
</protein>
<proteinExistence type="predicted"/>
<evidence type="ECO:0000313" key="4">
    <source>
        <dbReference type="Proteomes" id="UP000229753"/>
    </source>
</evidence>
<name>A0A2M7TJR5_9BACT</name>
<evidence type="ECO:0000256" key="2">
    <source>
        <dbReference type="SAM" id="SignalP"/>
    </source>
</evidence>
<sequence>MRLLKFLFALFLLLVICCLLPSPARAQIPPDYTPCSETADPEFHSLRPYQASPCSSEVVPYASFCGNKLTLKEIVPATYPGGGGICKQEGEKVVCKFNISVPPHKVIIDLTGANLPIMGNTEEVIDSQNPNDTFDDAQKANEYVSWYLNGVINRAEYGDTKNTEGEMVNFSGPLKKLLPSVIQEAQRIKTIQAAVATRHNQITVCAQEGILGIWGKTKPHECYKGDGTVAKPNVYRLKNWNGDLSELRAILNLINPLDAWNKRIPPLPWNFESDILYKKAYNEWKGKSCLILPVIGLTCIDNPLIRNKWADLFPYIPLSSTEDLEGNIKIDSFSSAPGDSVKNITFNNQTPATLFFSHLEESDQLGSILQDTYISKDQQKDEKTGPDVAVEPPSSCTTVDVKSNKGDSLFAKSLSGDLGYTASFSCSFNPPSCKTSSLAGGGEMCKSGPGGKCTCTGSVSMSRKCPSGYTCGQKCSCEEPIQTCNKTVYIALSTTSKTPKIDDVWSRLVAGPTAIVKRMFPKLGTQIGTLKDMPGSTSITYSGSGVESSGDLNLPHVGGISEYFLKGIQTMLRPKGYGEKISFGRAAITPGHIDICSELTNCNPDPDQVNLTGVKEKFVDLATRWLGVGHPRIDKYDTVVSSAQAVGVDPIFTLAIWLNESGASNYDGACQVFGHGDPSSINCQRVQDFGINKPDKETQIDATGKIIVDNFAAQLQIFLGLPNYYYTSCKNNPAVKCPMEIFGAMFKWGQCAPTDNSNAYVAGILNIYGWLKPSQIKPCYPVALP</sequence>
<accession>A0A2M7TJR5</accession>
<dbReference type="Proteomes" id="UP000229753">
    <property type="component" value="Unassembled WGS sequence"/>
</dbReference>
<evidence type="ECO:0000256" key="1">
    <source>
        <dbReference type="SAM" id="MobiDB-lite"/>
    </source>
</evidence>
<evidence type="ECO:0008006" key="5">
    <source>
        <dbReference type="Google" id="ProtNLM"/>
    </source>
</evidence>
<feature type="region of interest" description="Disordered" evidence="1">
    <location>
        <begin position="377"/>
        <end position="396"/>
    </location>
</feature>
<organism evidence="3 4">
    <name type="scientific">Candidatus Woesebacteria bacterium CG_4_10_14_0_2_um_filter_39_14</name>
    <dbReference type="NCBI Taxonomy" id="1975054"/>
    <lineage>
        <taxon>Bacteria</taxon>
        <taxon>Candidatus Woeseibacteriota</taxon>
    </lineage>
</organism>
<feature type="chain" id="PRO_5014824832" description="Transglycosylase SLT domain-containing protein" evidence="2">
    <location>
        <begin position="27"/>
        <end position="785"/>
    </location>
</feature>
<gene>
    <name evidence="3" type="ORF">COY29_05925</name>
</gene>
<comment type="caution">
    <text evidence="3">The sequence shown here is derived from an EMBL/GenBank/DDBJ whole genome shotgun (WGS) entry which is preliminary data.</text>
</comment>
<evidence type="ECO:0000313" key="3">
    <source>
        <dbReference type="EMBL" id="PIZ46872.1"/>
    </source>
</evidence>
<reference evidence="4" key="1">
    <citation type="submission" date="2017-09" db="EMBL/GenBank/DDBJ databases">
        <title>Depth-based differentiation of microbial function through sediment-hosted aquifers and enrichment of novel symbionts in the deep terrestrial subsurface.</title>
        <authorList>
            <person name="Probst A.J."/>
            <person name="Ladd B."/>
            <person name="Jarett J.K."/>
            <person name="Geller-Mcgrath D.E."/>
            <person name="Sieber C.M.K."/>
            <person name="Emerson J.B."/>
            <person name="Anantharaman K."/>
            <person name="Thomas B.C."/>
            <person name="Malmstrom R."/>
            <person name="Stieglmeier M."/>
            <person name="Klingl A."/>
            <person name="Woyke T."/>
            <person name="Ryan C.M."/>
            <person name="Banfield J.F."/>
        </authorList>
    </citation>
    <scope>NUCLEOTIDE SEQUENCE [LARGE SCALE GENOMIC DNA]</scope>
</reference>
<dbReference type="EMBL" id="PFNO01000200">
    <property type="protein sequence ID" value="PIZ46872.1"/>
    <property type="molecule type" value="Genomic_DNA"/>
</dbReference>
<dbReference type="AlphaFoldDB" id="A0A2M7TJR5"/>